<comment type="caution">
    <text evidence="2">The sequence shown here is derived from an EMBL/GenBank/DDBJ whole genome shotgun (WGS) entry which is preliminary data.</text>
</comment>
<sequence length="226" mass="23747">MLKARQHQAGAAWPRCPLRKATGRRLLQPTQAMLAVAPVDVSTNGKVGGQQINRRLIMMRHADSEEPGGQTRDHDRPITAQGADSARAVAEKLASRGWLPDLIMSSNSLRTRQTLQAMSAAVASFGAAETHLLGSLYTVAALDGQTLKHLQGLVAGAADRGRSAVQCVLCLGHNKGMEEAASDLAGSTVRLETANAALLEGAADSWEAALGEGASWRLVALLTPDA</sequence>
<dbReference type="SUPFAM" id="SSF53254">
    <property type="entry name" value="Phosphoglycerate mutase-like"/>
    <property type="match status" value="1"/>
</dbReference>
<dbReference type="InterPro" id="IPR013078">
    <property type="entry name" value="His_Pase_superF_clade-1"/>
</dbReference>
<dbReference type="SMART" id="SM00855">
    <property type="entry name" value="PGAM"/>
    <property type="match status" value="1"/>
</dbReference>
<dbReference type="InterPro" id="IPR029033">
    <property type="entry name" value="His_PPase_superfam"/>
</dbReference>
<dbReference type="Gene3D" id="3.40.50.1240">
    <property type="entry name" value="Phosphoglycerate mutase-like"/>
    <property type="match status" value="1"/>
</dbReference>
<keyword evidence="3" id="KW-1185">Reference proteome</keyword>
<name>A0AAW1QUB1_9CHLO</name>
<gene>
    <name evidence="2" type="ORF">WJX81_006015</name>
</gene>
<protein>
    <submittedName>
        <fullName evidence="2">Uncharacterized protein</fullName>
    </submittedName>
</protein>
<accession>A0AAW1QUB1</accession>
<evidence type="ECO:0000313" key="3">
    <source>
        <dbReference type="Proteomes" id="UP001445335"/>
    </source>
</evidence>
<feature type="region of interest" description="Disordered" evidence="1">
    <location>
        <begin position="63"/>
        <end position="83"/>
    </location>
</feature>
<evidence type="ECO:0000256" key="1">
    <source>
        <dbReference type="SAM" id="MobiDB-lite"/>
    </source>
</evidence>
<dbReference type="Proteomes" id="UP001445335">
    <property type="component" value="Unassembled WGS sequence"/>
</dbReference>
<dbReference type="Pfam" id="PF00300">
    <property type="entry name" value="His_Phos_1"/>
    <property type="match status" value="1"/>
</dbReference>
<dbReference type="AlphaFoldDB" id="A0AAW1QUB1"/>
<dbReference type="CDD" id="cd07067">
    <property type="entry name" value="HP_PGM_like"/>
    <property type="match status" value="1"/>
</dbReference>
<reference evidence="2 3" key="1">
    <citation type="journal article" date="2024" name="Nat. Commun.">
        <title>Phylogenomics reveals the evolutionary origins of lichenization in chlorophyte algae.</title>
        <authorList>
            <person name="Puginier C."/>
            <person name="Libourel C."/>
            <person name="Otte J."/>
            <person name="Skaloud P."/>
            <person name="Haon M."/>
            <person name="Grisel S."/>
            <person name="Petersen M."/>
            <person name="Berrin J.G."/>
            <person name="Delaux P.M."/>
            <person name="Dal Grande F."/>
            <person name="Keller J."/>
        </authorList>
    </citation>
    <scope>NUCLEOTIDE SEQUENCE [LARGE SCALE GENOMIC DNA]</scope>
    <source>
        <strain evidence="2 3">SAG 245.80</strain>
    </source>
</reference>
<organism evidence="2 3">
    <name type="scientific">Elliptochloris bilobata</name>
    <dbReference type="NCBI Taxonomy" id="381761"/>
    <lineage>
        <taxon>Eukaryota</taxon>
        <taxon>Viridiplantae</taxon>
        <taxon>Chlorophyta</taxon>
        <taxon>core chlorophytes</taxon>
        <taxon>Trebouxiophyceae</taxon>
        <taxon>Trebouxiophyceae incertae sedis</taxon>
        <taxon>Elliptochloris clade</taxon>
        <taxon>Elliptochloris</taxon>
    </lineage>
</organism>
<dbReference type="EMBL" id="JALJOU010000078">
    <property type="protein sequence ID" value="KAK9824993.1"/>
    <property type="molecule type" value="Genomic_DNA"/>
</dbReference>
<dbReference type="PANTHER" id="PTHR47623">
    <property type="entry name" value="OS09G0287300 PROTEIN"/>
    <property type="match status" value="1"/>
</dbReference>
<dbReference type="PANTHER" id="PTHR47623:SF1">
    <property type="entry name" value="OS09G0287300 PROTEIN"/>
    <property type="match status" value="1"/>
</dbReference>
<proteinExistence type="predicted"/>
<evidence type="ECO:0000313" key="2">
    <source>
        <dbReference type="EMBL" id="KAK9824993.1"/>
    </source>
</evidence>